<comment type="caution">
    <text evidence="1">The sequence shown here is derived from an EMBL/GenBank/DDBJ whole genome shotgun (WGS) entry which is preliminary data.</text>
</comment>
<accession>A0A4Z1I721</accession>
<sequence length="264" mass="31208">MSSFGGYDERTAKILQYEPADEDDETKVLDVNSDLKESSSAQMGSLASFRNKDLPCIINKMPAEIITAIMRELTPCMGACLGVTCKNMYQYFKYVNPKLVDLSERAGSGSRNKPLYLLLKTWIGPQYRRGVLIPHHYLLKSVYGQSQELPAGKKELELAHRYIDYHRSTEPMLTQDRKMRIHPFVLANPCNKGDSWNEEALEVMRENLKSRLYDLHPWFHYWNNFHVFGLNEYRHYEYLRIWRRQWISDMIWSNYAEWREMIGF</sequence>
<dbReference type="Proteomes" id="UP000297527">
    <property type="component" value="Unassembled WGS sequence"/>
</dbReference>
<evidence type="ECO:0000313" key="1">
    <source>
        <dbReference type="EMBL" id="TGO54630.1"/>
    </source>
</evidence>
<dbReference type="AlphaFoldDB" id="A0A4Z1I721"/>
<dbReference type="EMBL" id="PQXN01000104">
    <property type="protein sequence ID" value="TGO54630.1"/>
    <property type="molecule type" value="Genomic_DNA"/>
</dbReference>
<proteinExistence type="predicted"/>
<keyword evidence="2" id="KW-1185">Reference proteome</keyword>
<reference evidence="1 2" key="1">
    <citation type="submission" date="2017-12" db="EMBL/GenBank/DDBJ databases">
        <title>Comparative genomics of Botrytis spp.</title>
        <authorList>
            <person name="Valero-Jimenez C.A."/>
            <person name="Tapia P."/>
            <person name="Veloso J."/>
            <person name="Silva-Moreno E."/>
            <person name="Staats M."/>
            <person name="Valdes J.H."/>
            <person name="Van Kan J.A.L."/>
        </authorList>
    </citation>
    <scope>NUCLEOTIDE SEQUENCE [LARGE SCALE GENOMIC DNA]</scope>
    <source>
        <strain evidence="1 2">MUCL11595</strain>
    </source>
</reference>
<name>A0A4Z1I721_9HELO</name>
<gene>
    <name evidence="1" type="ORF">BCON_0104g00270</name>
</gene>
<dbReference type="OrthoDB" id="3562562at2759"/>
<organism evidence="1 2">
    <name type="scientific">Botryotinia convoluta</name>
    <dbReference type="NCBI Taxonomy" id="54673"/>
    <lineage>
        <taxon>Eukaryota</taxon>
        <taxon>Fungi</taxon>
        <taxon>Dikarya</taxon>
        <taxon>Ascomycota</taxon>
        <taxon>Pezizomycotina</taxon>
        <taxon>Leotiomycetes</taxon>
        <taxon>Helotiales</taxon>
        <taxon>Sclerotiniaceae</taxon>
        <taxon>Botryotinia</taxon>
    </lineage>
</organism>
<protein>
    <submittedName>
        <fullName evidence="1">Uncharacterized protein</fullName>
    </submittedName>
</protein>
<evidence type="ECO:0000313" key="2">
    <source>
        <dbReference type="Proteomes" id="UP000297527"/>
    </source>
</evidence>